<dbReference type="OrthoDB" id="38304at2759"/>
<sequence length="184" mass="20178">MARPTAAHVATAALLLAAAAGFRPVVPRRPATSLYAKPLARKQSSHVPAIVDEDTFLAAMSKSAGDKVVAIKFYAGWCRACKTIAPRFERLAKEFGEEAAFYEIEFSANKDLCRRLDIKKLPCVQFFRGAEGHVATVMCGPSKFPDVRLKLEDLLGHSHHPDDVPEFTDVSEHYNGTDVSEAYA</sequence>
<reference evidence="5" key="1">
    <citation type="submission" date="2021-11" db="EMBL/GenBank/DDBJ databases">
        <authorList>
            <consortium name="Genoscope - CEA"/>
            <person name="William W."/>
        </authorList>
    </citation>
    <scope>NUCLEOTIDE SEQUENCE</scope>
</reference>
<comment type="caution">
    <text evidence="5">The sequence shown here is derived from an EMBL/GenBank/DDBJ whole genome shotgun (WGS) entry which is preliminary data.</text>
</comment>
<dbReference type="InterPro" id="IPR013766">
    <property type="entry name" value="Thioredoxin_domain"/>
</dbReference>
<organism evidence="5 6">
    <name type="scientific">Pelagomonas calceolata</name>
    <dbReference type="NCBI Taxonomy" id="35677"/>
    <lineage>
        <taxon>Eukaryota</taxon>
        <taxon>Sar</taxon>
        <taxon>Stramenopiles</taxon>
        <taxon>Ochrophyta</taxon>
        <taxon>Pelagophyceae</taxon>
        <taxon>Pelagomonadales</taxon>
        <taxon>Pelagomonadaceae</taxon>
        <taxon>Pelagomonas</taxon>
    </lineage>
</organism>
<feature type="domain" description="Thioredoxin" evidence="4">
    <location>
        <begin position="36"/>
        <end position="156"/>
    </location>
</feature>
<evidence type="ECO:0000256" key="2">
    <source>
        <dbReference type="SAM" id="MobiDB-lite"/>
    </source>
</evidence>
<dbReference type="GO" id="GO:0045454">
    <property type="term" value="P:cell redox homeostasis"/>
    <property type="evidence" value="ECO:0007669"/>
    <property type="project" value="TreeGrafter"/>
</dbReference>
<keyword evidence="6" id="KW-1185">Reference proteome</keyword>
<dbReference type="PANTHER" id="PTHR43601">
    <property type="entry name" value="THIOREDOXIN, MITOCHONDRIAL"/>
    <property type="match status" value="1"/>
</dbReference>
<dbReference type="PANTHER" id="PTHR43601:SF32">
    <property type="entry name" value="THIOREDOXIN-LIKE 2-2, CHLOROPLASTIC"/>
    <property type="match status" value="1"/>
</dbReference>
<accession>A0A8J2SGA9</accession>
<dbReference type="Proteomes" id="UP000789595">
    <property type="component" value="Unassembled WGS sequence"/>
</dbReference>
<protein>
    <recommendedName>
        <fullName evidence="4">Thioredoxin domain-containing protein</fullName>
    </recommendedName>
</protein>
<keyword evidence="3" id="KW-0732">Signal</keyword>
<dbReference type="Gene3D" id="3.40.30.10">
    <property type="entry name" value="Glutaredoxin"/>
    <property type="match status" value="1"/>
</dbReference>
<evidence type="ECO:0000313" key="6">
    <source>
        <dbReference type="Proteomes" id="UP000789595"/>
    </source>
</evidence>
<feature type="region of interest" description="Disordered" evidence="2">
    <location>
        <begin position="162"/>
        <end position="184"/>
    </location>
</feature>
<dbReference type="Pfam" id="PF00085">
    <property type="entry name" value="Thioredoxin"/>
    <property type="match status" value="1"/>
</dbReference>
<evidence type="ECO:0000256" key="3">
    <source>
        <dbReference type="SAM" id="SignalP"/>
    </source>
</evidence>
<proteinExistence type="inferred from homology"/>
<dbReference type="SUPFAM" id="SSF52833">
    <property type="entry name" value="Thioredoxin-like"/>
    <property type="match status" value="1"/>
</dbReference>
<dbReference type="InterPro" id="IPR036249">
    <property type="entry name" value="Thioredoxin-like_sf"/>
</dbReference>
<gene>
    <name evidence="5" type="ORF">PECAL_2P01650</name>
</gene>
<dbReference type="CDD" id="cd02947">
    <property type="entry name" value="TRX_family"/>
    <property type="match status" value="1"/>
</dbReference>
<evidence type="ECO:0000313" key="5">
    <source>
        <dbReference type="EMBL" id="CAH0367156.1"/>
    </source>
</evidence>
<evidence type="ECO:0000256" key="1">
    <source>
        <dbReference type="ARBA" id="ARBA00008987"/>
    </source>
</evidence>
<feature type="chain" id="PRO_5035234512" description="Thioredoxin domain-containing protein" evidence="3">
    <location>
        <begin position="22"/>
        <end position="184"/>
    </location>
</feature>
<dbReference type="EMBL" id="CAKKNE010000002">
    <property type="protein sequence ID" value="CAH0367156.1"/>
    <property type="molecule type" value="Genomic_DNA"/>
</dbReference>
<dbReference type="AlphaFoldDB" id="A0A8J2SGA9"/>
<dbReference type="PROSITE" id="PS51352">
    <property type="entry name" value="THIOREDOXIN_2"/>
    <property type="match status" value="1"/>
</dbReference>
<name>A0A8J2SGA9_9STRA</name>
<comment type="similarity">
    <text evidence="1">Belongs to the thioredoxin family.</text>
</comment>
<evidence type="ECO:0000259" key="4">
    <source>
        <dbReference type="PROSITE" id="PS51352"/>
    </source>
</evidence>
<feature type="signal peptide" evidence="3">
    <location>
        <begin position="1"/>
        <end position="21"/>
    </location>
</feature>